<evidence type="ECO:0000313" key="2">
    <source>
        <dbReference type="Proteomes" id="UP000003113"/>
    </source>
</evidence>
<organism evidence="1 2">
    <name type="scientific">Achromobacter arsenitoxydans SY8</name>
    <dbReference type="NCBI Taxonomy" id="477184"/>
    <lineage>
        <taxon>Bacteria</taxon>
        <taxon>Pseudomonadati</taxon>
        <taxon>Pseudomonadota</taxon>
        <taxon>Betaproteobacteria</taxon>
        <taxon>Burkholderiales</taxon>
        <taxon>Alcaligenaceae</taxon>
        <taxon>Achromobacter</taxon>
    </lineage>
</organism>
<dbReference type="Proteomes" id="UP000003113">
    <property type="component" value="Unassembled WGS sequence"/>
</dbReference>
<comment type="caution">
    <text evidence="1">The sequence shown here is derived from an EMBL/GenBank/DDBJ whole genome shotgun (WGS) entry which is preliminary data.</text>
</comment>
<evidence type="ECO:0000313" key="1">
    <source>
        <dbReference type="EMBL" id="EHK65929.1"/>
    </source>
</evidence>
<gene>
    <name evidence="1" type="ORF">KYC_12408</name>
</gene>
<dbReference type="AlphaFoldDB" id="H0F715"/>
<dbReference type="EMBL" id="AGUF01000046">
    <property type="protein sequence ID" value="EHK65929.1"/>
    <property type="molecule type" value="Genomic_DNA"/>
</dbReference>
<sequence>MGPLTIKEQDLLGPDADLNGVRDEIDKSLRQTFADAEALRRGEAYALQVTKAMLSGASGRTPTAADLNAYSNDRSCLSAVKADVPDFVYAQTTRTRSRADAMQIWAETVDSLLPTDSITCASEVVPST</sequence>
<protein>
    <submittedName>
        <fullName evidence="1">Uncharacterized protein</fullName>
    </submittedName>
</protein>
<keyword evidence="2" id="KW-1185">Reference proteome</keyword>
<accession>H0F715</accession>
<name>H0F715_9BURK</name>
<reference evidence="1 2" key="1">
    <citation type="journal article" date="2012" name="J. Bacteriol.">
        <title>Genome sequence of the highly efficient arsenite-oxidizing bacterium Achromobacter arsenitoxydans SY8.</title>
        <authorList>
            <person name="Li X."/>
            <person name="Hu Y."/>
            <person name="Gong J."/>
            <person name="Lin Y."/>
            <person name="Johnstone L."/>
            <person name="Rensing C."/>
            <person name="Wang G."/>
        </authorList>
    </citation>
    <scope>NUCLEOTIDE SEQUENCE [LARGE SCALE GENOMIC DNA]</scope>
    <source>
        <strain evidence="1 2">SY8</strain>
    </source>
</reference>
<proteinExistence type="predicted"/>